<dbReference type="SUPFAM" id="SSF160935">
    <property type="entry name" value="VPA0735-like"/>
    <property type="match status" value="1"/>
</dbReference>
<dbReference type="InterPro" id="IPR010679">
    <property type="entry name" value="DUF1254"/>
</dbReference>
<dbReference type="PATRIC" id="fig|1440763.5.peg.3623"/>
<proteinExistence type="predicted"/>
<dbReference type="Proteomes" id="UP000182987">
    <property type="component" value="Chromosome"/>
</dbReference>
<dbReference type="Gene3D" id="2.60.40.1610">
    <property type="entry name" value="Domain of unknown function DUF1254"/>
    <property type="match status" value="1"/>
</dbReference>
<evidence type="ECO:0000313" key="4">
    <source>
        <dbReference type="Proteomes" id="UP000182987"/>
    </source>
</evidence>
<dbReference type="PANTHER" id="PTHR36509">
    <property type="entry name" value="BLL3101 PROTEIN"/>
    <property type="match status" value="1"/>
</dbReference>
<dbReference type="AlphaFoldDB" id="A0A0G9H5P4"/>
<dbReference type="InterPro" id="IPR037049">
    <property type="entry name" value="DUF1214_C_sf"/>
</dbReference>
<evidence type="ECO:0000259" key="2">
    <source>
        <dbReference type="Pfam" id="PF06863"/>
    </source>
</evidence>
<dbReference type="KEGG" id="lrz:BJI69_06170"/>
<dbReference type="Pfam" id="PF06742">
    <property type="entry name" value="DUF1214"/>
    <property type="match status" value="1"/>
</dbReference>
<sequence length="496" mass="53630">MATQSTEYLSQSLIPAHPGLSNGAGIAAGLAAESYIESLARIVYYWGYPAVNTFGRTSSWAIMRDGPGATMGLFPGAPKNTMGYLDDLMASAQRKVVTPNRDTIYGAGFADLAEDAVVIQTPDNVPAGHYWTIQIVDLFTTVIHQLGSASHTPGGKYLLVGPNWEGRKPEGFVEVLHSPTHISGVFGRSFAGHGAQDMALARSILNQIGVVPLRNDHRGPLVFDCEASARNAVFPPGLTREMVTADPDLLRVRPVNAATFWDDLEKALDASPKVSADDTPMAAQARALLALRKTSNELKSLIDHVALAADAELQEGARYYQTGVDTGNGWQRQRNAGAWGADWYGRAQAAVIYIYVNDFHEAIYFIRGTDAKGQLLEGRYHYTVTFPKDGLPAVDRSRGGFWSLTMYDEDYYMLAHPDGGRTNIGTAALDAKEVDFAPDGSLTLHLSFAPPEDAAARKNWLPAPDGKFALLIRAYVPTDEIAGGAYVLPDVVRASV</sequence>
<dbReference type="STRING" id="1440763.BJI69_06170"/>
<evidence type="ECO:0000313" key="3">
    <source>
        <dbReference type="EMBL" id="APG03536.1"/>
    </source>
</evidence>
<dbReference type="Gene3D" id="2.60.120.600">
    <property type="entry name" value="Domain of unknown function DUF1214, C-terminal domain"/>
    <property type="match status" value="1"/>
</dbReference>
<keyword evidence="4" id="KW-1185">Reference proteome</keyword>
<accession>A0A0G9H5P4</accession>
<organism evidence="3 4">
    <name type="scientific">Luteibacter rhizovicinus DSM 16549</name>
    <dbReference type="NCBI Taxonomy" id="1440763"/>
    <lineage>
        <taxon>Bacteria</taxon>
        <taxon>Pseudomonadati</taxon>
        <taxon>Pseudomonadota</taxon>
        <taxon>Gammaproteobacteria</taxon>
        <taxon>Lysobacterales</taxon>
        <taxon>Rhodanobacteraceae</taxon>
        <taxon>Luteibacter</taxon>
    </lineage>
</organism>
<feature type="domain" description="DUF1254" evidence="2">
    <location>
        <begin position="80"/>
        <end position="211"/>
    </location>
</feature>
<feature type="domain" description="DUF1214" evidence="1">
    <location>
        <begin position="361"/>
        <end position="478"/>
    </location>
</feature>
<dbReference type="EMBL" id="CP017480">
    <property type="protein sequence ID" value="APG03536.1"/>
    <property type="molecule type" value="Genomic_DNA"/>
</dbReference>
<evidence type="ECO:0000259" key="1">
    <source>
        <dbReference type="Pfam" id="PF06742"/>
    </source>
</evidence>
<name>A0A0G9H5P4_9GAMM</name>
<dbReference type="PANTHER" id="PTHR36509:SF3">
    <property type="entry name" value="SIGNAL PEPTIDE PROTEIN"/>
    <property type="match status" value="1"/>
</dbReference>
<dbReference type="InterPro" id="IPR037050">
    <property type="entry name" value="DUF1254_sf"/>
</dbReference>
<dbReference type="RefSeq" id="WP_046969028.1">
    <property type="nucleotide sequence ID" value="NZ_CP017480.1"/>
</dbReference>
<protein>
    <submittedName>
        <fullName evidence="3">Uncharacterized protein</fullName>
    </submittedName>
</protein>
<reference evidence="4" key="1">
    <citation type="submission" date="2016-09" db="EMBL/GenBank/DDBJ databases">
        <authorList>
            <person name="Lysoe E."/>
        </authorList>
    </citation>
    <scope>NUCLEOTIDE SEQUENCE [LARGE SCALE GENOMIC DNA]</scope>
    <source>
        <strain evidence="4">LJ96T</strain>
    </source>
</reference>
<dbReference type="Pfam" id="PF06863">
    <property type="entry name" value="DUF1254"/>
    <property type="match status" value="1"/>
</dbReference>
<gene>
    <name evidence="3" type="ORF">BJI69_06170</name>
</gene>
<dbReference type="OrthoDB" id="9777345at2"/>
<dbReference type="InterPro" id="IPR010621">
    <property type="entry name" value="DUF1214"/>
</dbReference>